<dbReference type="RefSeq" id="WP_081168500.1">
    <property type="nucleotide sequence ID" value="NZ_LWBP01000199.1"/>
</dbReference>
<keyword evidence="2" id="KW-1185">Reference proteome</keyword>
<dbReference type="OrthoDB" id="679570at2"/>
<name>A0A1V9FDH0_9BACT</name>
<dbReference type="Proteomes" id="UP000192276">
    <property type="component" value="Unassembled WGS sequence"/>
</dbReference>
<evidence type="ECO:0000313" key="1">
    <source>
        <dbReference type="EMBL" id="OQP56425.1"/>
    </source>
</evidence>
<protein>
    <submittedName>
        <fullName evidence="1">Uncharacterized protein</fullName>
    </submittedName>
</protein>
<evidence type="ECO:0000313" key="2">
    <source>
        <dbReference type="Proteomes" id="UP000192276"/>
    </source>
</evidence>
<sequence length="77" mass="9004">MPEYIIIVNQIEEYQMLNDRQSLDSIFRKAQSAVVGGEVVALVRKNANGEQYRFDEITTPEDLNAYKKNVYKYVKEE</sequence>
<proteinExistence type="predicted"/>
<dbReference type="EMBL" id="LWBP01000199">
    <property type="protein sequence ID" value="OQP56425.1"/>
    <property type="molecule type" value="Genomic_DNA"/>
</dbReference>
<organism evidence="1 2">
    <name type="scientific">Niastella populi</name>
    <dbReference type="NCBI Taxonomy" id="550983"/>
    <lineage>
        <taxon>Bacteria</taxon>
        <taxon>Pseudomonadati</taxon>
        <taxon>Bacteroidota</taxon>
        <taxon>Chitinophagia</taxon>
        <taxon>Chitinophagales</taxon>
        <taxon>Chitinophagaceae</taxon>
        <taxon>Niastella</taxon>
    </lineage>
</organism>
<gene>
    <name evidence="1" type="ORF">A4R26_04500</name>
</gene>
<dbReference type="AlphaFoldDB" id="A0A1V9FDH0"/>
<accession>A0A1V9FDH0</accession>
<reference evidence="2" key="1">
    <citation type="submission" date="2016-04" db="EMBL/GenBank/DDBJ databases">
        <authorList>
            <person name="Chen L."/>
            <person name="Zhuang W."/>
            <person name="Wang G."/>
        </authorList>
    </citation>
    <scope>NUCLEOTIDE SEQUENCE [LARGE SCALE GENOMIC DNA]</scope>
    <source>
        <strain evidence="2">208</strain>
    </source>
</reference>
<dbReference type="STRING" id="550983.A4R26_04500"/>
<comment type="caution">
    <text evidence="1">The sequence shown here is derived from an EMBL/GenBank/DDBJ whole genome shotgun (WGS) entry which is preliminary data.</text>
</comment>